<organism evidence="2 3">
    <name type="scientific">Phormidesmis priestleyi Ana</name>
    <dbReference type="NCBI Taxonomy" id="1666911"/>
    <lineage>
        <taxon>Bacteria</taxon>
        <taxon>Bacillati</taxon>
        <taxon>Cyanobacteriota</taxon>
        <taxon>Cyanophyceae</taxon>
        <taxon>Leptolyngbyales</taxon>
        <taxon>Leptolyngbyaceae</taxon>
        <taxon>Phormidesmis</taxon>
    </lineage>
</organism>
<dbReference type="AlphaFoldDB" id="A0A0P7ZTG5"/>
<protein>
    <submittedName>
        <fullName evidence="2">Uncharacterized protein</fullName>
    </submittedName>
</protein>
<gene>
    <name evidence="2" type="ORF">HLUCCA11_18095</name>
</gene>
<keyword evidence="1" id="KW-1133">Transmembrane helix</keyword>
<dbReference type="EMBL" id="LJZR01000030">
    <property type="protein sequence ID" value="KPQ33534.1"/>
    <property type="molecule type" value="Genomic_DNA"/>
</dbReference>
<evidence type="ECO:0000313" key="2">
    <source>
        <dbReference type="EMBL" id="KPQ33534.1"/>
    </source>
</evidence>
<evidence type="ECO:0000256" key="1">
    <source>
        <dbReference type="SAM" id="Phobius"/>
    </source>
</evidence>
<comment type="caution">
    <text evidence="2">The sequence shown here is derived from an EMBL/GenBank/DDBJ whole genome shotgun (WGS) entry which is preliminary data.</text>
</comment>
<reference evidence="2 3" key="1">
    <citation type="submission" date="2015-09" db="EMBL/GenBank/DDBJ databases">
        <title>Identification and resolution of microdiversity through metagenomic sequencing of parallel consortia.</title>
        <authorList>
            <person name="Nelson W.C."/>
            <person name="Romine M.F."/>
            <person name="Lindemann S.R."/>
        </authorList>
    </citation>
    <scope>NUCLEOTIDE SEQUENCE [LARGE SCALE GENOMIC DNA]</scope>
    <source>
        <strain evidence="2">Ana</strain>
    </source>
</reference>
<dbReference type="Proteomes" id="UP000050465">
    <property type="component" value="Unassembled WGS sequence"/>
</dbReference>
<evidence type="ECO:0000313" key="3">
    <source>
        <dbReference type="Proteomes" id="UP000050465"/>
    </source>
</evidence>
<sequence>MNRSPHWIIRTEIYSIYMIILQSTFEYVSCLAAALSASKSGGLMIRSEGSDLVA</sequence>
<proteinExistence type="predicted"/>
<feature type="transmembrane region" description="Helical" evidence="1">
    <location>
        <begin position="14"/>
        <end position="37"/>
    </location>
</feature>
<keyword evidence="1" id="KW-0812">Transmembrane</keyword>
<name>A0A0P7ZTG5_9CYAN</name>
<accession>A0A0P7ZTG5</accession>
<keyword evidence="1" id="KW-0472">Membrane</keyword>
<dbReference type="STRING" id="1666911.HLUCCA11_18095"/>